<name>A0ABN7Y986_9BURK</name>
<dbReference type="Gene3D" id="1.10.3300.10">
    <property type="entry name" value="Jann2411-like domain"/>
    <property type="match status" value="1"/>
</dbReference>
<organism evidence="2 3">
    <name type="scientific">Cupriavidus respiraculi</name>
    <dbReference type="NCBI Taxonomy" id="195930"/>
    <lineage>
        <taxon>Bacteria</taxon>
        <taxon>Pseudomonadati</taxon>
        <taxon>Pseudomonadota</taxon>
        <taxon>Betaproteobacteria</taxon>
        <taxon>Burkholderiales</taxon>
        <taxon>Burkholderiaceae</taxon>
        <taxon>Cupriavidus</taxon>
    </lineage>
</organism>
<evidence type="ECO:0000313" key="2">
    <source>
        <dbReference type="EMBL" id="CAG9168555.1"/>
    </source>
</evidence>
<dbReference type="PANTHER" id="PTHR35525">
    <property type="entry name" value="BLL6575 PROTEIN"/>
    <property type="match status" value="1"/>
</dbReference>
<dbReference type="InterPro" id="IPR021005">
    <property type="entry name" value="Znf_CGNR"/>
</dbReference>
<dbReference type="Pfam" id="PF11706">
    <property type="entry name" value="zf-CGNR"/>
    <property type="match status" value="1"/>
</dbReference>
<comment type="caution">
    <text evidence="2">The sequence shown here is derived from an EMBL/GenBank/DDBJ whole genome shotgun (WGS) entry which is preliminary data.</text>
</comment>
<proteinExistence type="predicted"/>
<dbReference type="Proteomes" id="UP000721236">
    <property type="component" value="Unassembled WGS sequence"/>
</dbReference>
<accession>A0ABN7Y986</accession>
<dbReference type="InterPro" id="IPR023286">
    <property type="entry name" value="ABATE_dom_sf"/>
</dbReference>
<gene>
    <name evidence="2" type="ORF">LMG21510_01129</name>
</gene>
<dbReference type="EMBL" id="CAJZAH010000001">
    <property type="protein sequence ID" value="CAG9168555.1"/>
    <property type="molecule type" value="Genomic_DNA"/>
</dbReference>
<keyword evidence="3" id="KW-1185">Reference proteome</keyword>
<dbReference type="SUPFAM" id="SSF160904">
    <property type="entry name" value="Jann2411-like"/>
    <property type="match status" value="1"/>
</dbReference>
<protein>
    <recommendedName>
        <fullName evidence="1">Zinc finger CGNR domain-containing protein</fullName>
    </recommendedName>
</protein>
<evidence type="ECO:0000313" key="3">
    <source>
        <dbReference type="Proteomes" id="UP000721236"/>
    </source>
</evidence>
<dbReference type="Pfam" id="PF07336">
    <property type="entry name" value="ABATE"/>
    <property type="match status" value="1"/>
</dbReference>
<sequence length="202" mass="22644">MTDALSDEVRPALADEAHMVADHPALDMLNTGGDMPDGRAFEHWRDDADVARWLSRTAWPVDTKRTAWASGELVSAARELREAVRGLVTGRKTGRAADPEPLNRFLRKAISYPRLVWHAGGNPELVRETEASGAAGALLPLAEAAAELLARGDFALVRQCEHPECVYWFYDRTKSHRRRWCSMALCGNRYKVAQYRKRQSDA</sequence>
<dbReference type="RefSeq" id="WP_224040212.1">
    <property type="nucleotide sequence ID" value="NZ_CAJZAH010000001.1"/>
</dbReference>
<reference evidence="2 3" key="1">
    <citation type="submission" date="2021-08" db="EMBL/GenBank/DDBJ databases">
        <authorList>
            <person name="Peeters C."/>
        </authorList>
    </citation>
    <scope>NUCLEOTIDE SEQUENCE [LARGE SCALE GENOMIC DNA]</scope>
    <source>
        <strain evidence="2 3">LMG 21510</strain>
    </source>
</reference>
<dbReference type="PANTHER" id="PTHR35525:SF3">
    <property type="entry name" value="BLL6575 PROTEIN"/>
    <property type="match status" value="1"/>
</dbReference>
<feature type="domain" description="Zinc finger CGNR" evidence="1">
    <location>
        <begin position="157"/>
        <end position="199"/>
    </location>
</feature>
<evidence type="ECO:0000259" key="1">
    <source>
        <dbReference type="Pfam" id="PF11706"/>
    </source>
</evidence>
<dbReference type="InterPro" id="IPR010852">
    <property type="entry name" value="ABATE"/>
</dbReference>